<dbReference type="EC" id="2.7.4.22" evidence="11"/>
<dbReference type="Pfam" id="PF00696">
    <property type="entry name" value="AA_kinase"/>
    <property type="match status" value="1"/>
</dbReference>
<dbReference type="SUPFAM" id="SSF53633">
    <property type="entry name" value="Carbamate kinase-like"/>
    <property type="match status" value="1"/>
</dbReference>
<organism evidence="13 14">
    <name type="scientific">Candidatus Phytoplasma rubi</name>
    <dbReference type="NCBI Taxonomy" id="399025"/>
    <lineage>
        <taxon>Bacteria</taxon>
        <taxon>Bacillati</taxon>
        <taxon>Mycoplasmatota</taxon>
        <taxon>Mollicutes</taxon>
        <taxon>Acholeplasmatales</taxon>
        <taxon>Acholeplasmataceae</taxon>
        <taxon>Candidatus Phytoplasma</taxon>
        <taxon>16SrV (Elm yellows group)</taxon>
    </lineage>
</organism>
<evidence type="ECO:0000256" key="9">
    <source>
        <dbReference type="ARBA" id="ARBA00022975"/>
    </source>
</evidence>
<dbReference type="InterPro" id="IPR011817">
    <property type="entry name" value="Uridylate_kinase"/>
</dbReference>
<dbReference type="InterPro" id="IPR036393">
    <property type="entry name" value="AceGlu_kinase-like_sf"/>
</dbReference>
<feature type="binding site" evidence="11">
    <location>
        <position position="158"/>
    </location>
    <ligand>
        <name>ATP</name>
        <dbReference type="ChEBI" id="CHEBI:30616"/>
    </ligand>
</feature>
<comment type="activity regulation">
    <text evidence="11">Inhibited by UTP.</text>
</comment>
<evidence type="ECO:0000256" key="1">
    <source>
        <dbReference type="ARBA" id="ARBA00004496"/>
    </source>
</evidence>
<evidence type="ECO:0000256" key="10">
    <source>
        <dbReference type="ARBA" id="ARBA00047767"/>
    </source>
</evidence>
<reference evidence="13 14" key="1">
    <citation type="journal article" date="2023" name="Microbiol. Resour. Announc.">
        <title>Complete Genome of 'Candidatus Phytoplasma rubi' RS, a Phytopathogenic Bacterium Associated with Rubus Stunt Disease.</title>
        <authorList>
            <person name="Duckeck D."/>
            <person name="Zubert C."/>
            <person name="Bohm J.W."/>
            <person name="Carminati G."/>
            <person name="Schneider B."/>
            <person name="Kube M."/>
        </authorList>
    </citation>
    <scope>NUCLEOTIDE SEQUENCE [LARGE SCALE GENOMIC DNA]</scope>
    <source>
        <strain evidence="13 14">RS</strain>
    </source>
</reference>
<protein>
    <recommendedName>
        <fullName evidence="11">Uridylate kinase</fullName>
        <shortName evidence="11">UK</shortName>
        <ecNumber evidence="11">2.7.4.22</ecNumber>
    </recommendedName>
    <alternativeName>
        <fullName evidence="11">Uridine monophosphate kinase</fullName>
        <shortName evidence="11">UMP kinase</shortName>
        <shortName evidence="11">UMPK</shortName>
    </alternativeName>
</protein>
<comment type="caution">
    <text evidence="11">Lacks conserved residue(s) required for the propagation of feature annotation.</text>
</comment>
<comment type="pathway">
    <text evidence="2 11">Pyrimidine metabolism; CTP biosynthesis via de novo pathway; UDP from UMP (UMPK route): step 1/1.</text>
</comment>
<dbReference type="Gene3D" id="3.40.1160.10">
    <property type="entry name" value="Acetylglutamate kinase-like"/>
    <property type="match status" value="1"/>
</dbReference>
<evidence type="ECO:0000313" key="13">
    <source>
        <dbReference type="EMBL" id="WAN63233.1"/>
    </source>
</evidence>
<evidence type="ECO:0000256" key="5">
    <source>
        <dbReference type="ARBA" id="ARBA00022679"/>
    </source>
</evidence>
<gene>
    <name evidence="11" type="primary">pyrH</name>
    <name evidence="13" type="ORF">RS022_02820</name>
</gene>
<keyword evidence="7 11" id="KW-0418">Kinase</keyword>
<comment type="function">
    <text evidence="11">Catalyzes the reversible phosphorylation of UMP to UDP.</text>
</comment>
<dbReference type="PANTHER" id="PTHR42833:SF4">
    <property type="entry name" value="URIDYLATE KINASE PUMPKIN, CHLOROPLASTIC"/>
    <property type="match status" value="1"/>
</dbReference>
<comment type="subunit">
    <text evidence="11">Homohexamer.</text>
</comment>
<evidence type="ECO:0000256" key="3">
    <source>
        <dbReference type="ARBA" id="ARBA00007614"/>
    </source>
</evidence>
<evidence type="ECO:0000256" key="2">
    <source>
        <dbReference type="ARBA" id="ARBA00004791"/>
    </source>
</evidence>
<dbReference type="InterPro" id="IPR001048">
    <property type="entry name" value="Asp/Glu/Uridylate_kinase"/>
</dbReference>
<evidence type="ECO:0000256" key="4">
    <source>
        <dbReference type="ARBA" id="ARBA00022490"/>
    </source>
</evidence>
<proteinExistence type="inferred from homology"/>
<evidence type="ECO:0000256" key="11">
    <source>
        <dbReference type="HAMAP-Rule" id="MF_01220"/>
    </source>
</evidence>
<name>A0ABY7BR95_9MOLU</name>
<feature type="binding site" evidence="11">
    <location>
        <begin position="130"/>
        <end position="137"/>
    </location>
    <ligand>
        <name>UMP</name>
        <dbReference type="ChEBI" id="CHEBI:57865"/>
    </ligand>
</feature>
<feature type="binding site" evidence="11">
    <location>
        <position position="164"/>
    </location>
    <ligand>
        <name>ATP</name>
        <dbReference type="ChEBI" id="CHEBI:30616"/>
    </ligand>
</feature>
<evidence type="ECO:0000259" key="12">
    <source>
        <dbReference type="Pfam" id="PF00696"/>
    </source>
</evidence>
<keyword evidence="8 11" id="KW-0067">ATP-binding</keyword>
<keyword evidence="4 11" id="KW-0963">Cytoplasm</keyword>
<feature type="binding site" evidence="11">
    <location>
        <begin position="8"/>
        <end position="11"/>
    </location>
    <ligand>
        <name>ATP</name>
        <dbReference type="ChEBI" id="CHEBI:30616"/>
    </ligand>
</feature>
<sequence length="252" mass="28214">MFKRILLKLSGEALKGEDFNINPQIVKTIAEEIKEIKNLGIEIVIIVGAGNIWRGLVGQELGMERSRSDYMGMLGTLINSLALQDALNNLKIQTRVMTSFPVITVAEPYIKEKALRHLNKGRVLVLGTGLGLPFFSTDTAAALRAVELNTDIILMAKNGVEGVYNKDPKKHKDAFLLKEIDYKDILDKRLNIMDMTAVSLCWENKVDILVFDMNTKGNIKKVVLKEKTGTLITSKRGIKIKNLTKSMRNENE</sequence>
<keyword evidence="6 11" id="KW-0547">Nucleotide-binding</keyword>
<dbReference type="RefSeq" id="WP_268850070.1">
    <property type="nucleotide sequence ID" value="NZ_CP114006.1"/>
</dbReference>
<dbReference type="HAMAP" id="MF_01220_B">
    <property type="entry name" value="PyrH_B"/>
    <property type="match status" value="1"/>
</dbReference>
<dbReference type="CDD" id="cd04254">
    <property type="entry name" value="AAK_UMPK-PyrH-Ec"/>
    <property type="match status" value="1"/>
</dbReference>
<accession>A0ABY7BR95</accession>
<keyword evidence="9 11" id="KW-0665">Pyrimidine biosynthesis</keyword>
<keyword evidence="14" id="KW-1185">Reference proteome</keyword>
<evidence type="ECO:0000313" key="14">
    <source>
        <dbReference type="Proteomes" id="UP001164727"/>
    </source>
</evidence>
<dbReference type="Proteomes" id="UP001164727">
    <property type="component" value="Chromosome"/>
</dbReference>
<dbReference type="InterPro" id="IPR015963">
    <property type="entry name" value="Uridylate_kinase_bac"/>
</dbReference>
<dbReference type="PANTHER" id="PTHR42833">
    <property type="entry name" value="URIDYLATE KINASE"/>
    <property type="match status" value="1"/>
</dbReference>
<dbReference type="EMBL" id="CP114006">
    <property type="protein sequence ID" value="WAN63233.1"/>
    <property type="molecule type" value="Genomic_DNA"/>
</dbReference>
<dbReference type="GO" id="GO:0016301">
    <property type="term" value="F:kinase activity"/>
    <property type="evidence" value="ECO:0007669"/>
    <property type="project" value="UniProtKB-KW"/>
</dbReference>
<dbReference type="PIRSF" id="PIRSF005650">
    <property type="entry name" value="Uridylate_kin"/>
    <property type="match status" value="1"/>
</dbReference>
<comment type="similarity">
    <text evidence="3 11">Belongs to the UMP kinase family.</text>
</comment>
<comment type="subcellular location">
    <subcellularLocation>
        <location evidence="1 11">Cytoplasm</location>
    </subcellularLocation>
</comment>
<feature type="binding site" evidence="11">
    <location>
        <position position="167"/>
    </location>
    <ligand>
        <name>ATP</name>
        <dbReference type="ChEBI" id="CHEBI:30616"/>
    </ligand>
</feature>
<dbReference type="NCBIfam" id="TIGR02075">
    <property type="entry name" value="pyrH_bact"/>
    <property type="match status" value="1"/>
</dbReference>
<feature type="binding site" evidence="11">
    <location>
        <position position="50"/>
    </location>
    <ligand>
        <name>ATP</name>
        <dbReference type="ChEBI" id="CHEBI:30616"/>
    </ligand>
</feature>
<feature type="binding site" evidence="11">
    <location>
        <position position="69"/>
    </location>
    <ligand>
        <name>UMP</name>
        <dbReference type="ChEBI" id="CHEBI:57865"/>
    </ligand>
</feature>
<comment type="catalytic activity">
    <reaction evidence="10 11">
        <text>UMP + ATP = UDP + ADP</text>
        <dbReference type="Rhea" id="RHEA:24400"/>
        <dbReference type="ChEBI" id="CHEBI:30616"/>
        <dbReference type="ChEBI" id="CHEBI:57865"/>
        <dbReference type="ChEBI" id="CHEBI:58223"/>
        <dbReference type="ChEBI" id="CHEBI:456216"/>
        <dbReference type="EC" id="2.7.4.22"/>
    </reaction>
</comment>
<keyword evidence="5 11" id="KW-0808">Transferase</keyword>
<evidence type="ECO:0000256" key="6">
    <source>
        <dbReference type="ARBA" id="ARBA00022741"/>
    </source>
</evidence>
<evidence type="ECO:0000256" key="8">
    <source>
        <dbReference type="ARBA" id="ARBA00022840"/>
    </source>
</evidence>
<feature type="binding site" evidence="11">
    <location>
        <position position="54"/>
    </location>
    <ligand>
        <name>ATP</name>
        <dbReference type="ChEBI" id="CHEBI:30616"/>
    </ligand>
</feature>
<evidence type="ECO:0000256" key="7">
    <source>
        <dbReference type="ARBA" id="ARBA00022777"/>
    </source>
</evidence>
<feature type="domain" description="Aspartate/glutamate/uridylate kinase" evidence="12">
    <location>
        <begin position="3"/>
        <end position="212"/>
    </location>
</feature>